<keyword evidence="8" id="KW-1185">Reference proteome</keyword>
<dbReference type="PANTHER" id="PTHR10003">
    <property type="entry name" value="SUPEROXIDE DISMUTASE CU-ZN -RELATED"/>
    <property type="match status" value="1"/>
</dbReference>
<dbReference type="InterPro" id="IPR036423">
    <property type="entry name" value="SOD-like_Cu/Zn_dom_sf"/>
</dbReference>
<comment type="similarity">
    <text evidence="1">Belongs to the Cu-Zn superoxide dismutase family.</text>
</comment>
<evidence type="ECO:0000313" key="6">
    <source>
        <dbReference type="EMBL" id="CAF3591544.1"/>
    </source>
</evidence>
<dbReference type="Proteomes" id="UP000681722">
    <property type="component" value="Unassembled WGS sequence"/>
</dbReference>
<feature type="domain" description="Superoxide dismutase copper/zinc binding" evidence="3">
    <location>
        <begin position="72"/>
        <end position="113"/>
    </location>
</feature>
<dbReference type="Gene3D" id="2.60.40.200">
    <property type="entry name" value="Superoxide dismutase, copper/zinc binding domain"/>
    <property type="match status" value="2"/>
</dbReference>
<comment type="cofactor">
    <cofactor evidence="1">
        <name>Cu cation</name>
        <dbReference type="ChEBI" id="CHEBI:23378"/>
    </cofactor>
    <text evidence="1">Binds 1 copper ion per subunit.</text>
</comment>
<protein>
    <recommendedName>
        <fullName evidence="1">Superoxide dismutase [Cu-Zn]</fullName>
        <ecNumber evidence="1">1.15.1.1</ecNumber>
    </recommendedName>
</protein>
<evidence type="ECO:0000259" key="3">
    <source>
        <dbReference type="Pfam" id="PF00080"/>
    </source>
</evidence>
<keyword evidence="1" id="KW-0560">Oxidoreductase</keyword>
<organism evidence="5 8">
    <name type="scientific">Didymodactylos carnosus</name>
    <dbReference type="NCBI Taxonomy" id="1234261"/>
    <lineage>
        <taxon>Eukaryota</taxon>
        <taxon>Metazoa</taxon>
        <taxon>Spiralia</taxon>
        <taxon>Gnathifera</taxon>
        <taxon>Rotifera</taxon>
        <taxon>Eurotatoria</taxon>
        <taxon>Bdelloidea</taxon>
        <taxon>Philodinida</taxon>
        <taxon>Philodinidae</taxon>
        <taxon>Didymodactylos</taxon>
    </lineage>
</organism>
<accession>A0A814H8L7</accession>
<dbReference type="Proteomes" id="UP000682733">
    <property type="component" value="Unassembled WGS sequence"/>
</dbReference>
<comment type="function">
    <text evidence="1">Destroys radicals which are normally produced within the cells and which are toxic to biological systems.</text>
</comment>
<dbReference type="EMBL" id="CAJOBA010001362">
    <property type="protein sequence ID" value="CAF3591544.1"/>
    <property type="molecule type" value="Genomic_DNA"/>
</dbReference>
<dbReference type="Proteomes" id="UP000677228">
    <property type="component" value="Unassembled WGS sequence"/>
</dbReference>
<comment type="catalytic activity">
    <reaction evidence="1">
        <text>2 superoxide + 2 H(+) = H2O2 + O2</text>
        <dbReference type="Rhea" id="RHEA:20696"/>
        <dbReference type="ChEBI" id="CHEBI:15378"/>
        <dbReference type="ChEBI" id="CHEBI:15379"/>
        <dbReference type="ChEBI" id="CHEBI:16240"/>
        <dbReference type="ChEBI" id="CHEBI:18421"/>
        <dbReference type="EC" id="1.15.1.1"/>
    </reaction>
</comment>
<dbReference type="GO" id="GO:0005507">
    <property type="term" value="F:copper ion binding"/>
    <property type="evidence" value="ECO:0007669"/>
    <property type="project" value="InterPro"/>
</dbReference>
<dbReference type="Pfam" id="PF00080">
    <property type="entry name" value="Sod_Cu"/>
    <property type="match status" value="2"/>
</dbReference>
<dbReference type="GO" id="GO:0004784">
    <property type="term" value="F:superoxide dismutase activity"/>
    <property type="evidence" value="ECO:0007669"/>
    <property type="project" value="UniProtKB-EC"/>
</dbReference>
<dbReference type="OrthoDB" id="2015551at2759"/>
<dbReference type="Proteomes" id="UP000663829">
    <property type="component" value="Unassembled WGS sequence"/>
</dbReference>
<dbReference type="EMBL" id="CAJNOK010001362">
    <property type="protein sequence ID" value="CAF0807821.1"/>
    <property type="molecule type" value="Genomic_DNA"/>
</dbReference>
<dbReference type="PROSITE" id="PS00332">
    <property type="entry name" value="SOD_CU_ZN_2"/>
    <property type="match status" value="1"/>
</dbReference>
<evidence type="ECO:0000313" key="7">
    <source>
        <dbReference type="EMBL" id="CAF3778606.1"/>
    </source>
</evidence>
<dbReference type="PROSITE" id="PS00087">
    <property type="entry name" value="SOD_CU_ZN_1"/>
    <property type="match status" value="1"/>
</dbReference>
<evidence type="ECO:0000313" key="4">
    <source>
        <dbReference type="EMBL" id="CAF0807821.1"/>
    </source>
</evidence>
<proteinExistence type="inferred from homology"/>
<feature type="domain" description="Superoxide dismutase copper/zinc binding" evidence="3">
    <location>
        <begin position="115"/>
        <end position="175"/>
    </location>
</feature>
<dbReference type="PRINTS" id="PR00068">
    <property type="entry name" value="CUZNDISMTASE"/>
</dbReference>
<gene>
    <name evidence="5" type="ORF">GPM918_LOCUS14083</name>
    <name evidence="4" type="ORF">OVA965_LOCUS4990</name>
    <name evidence="7" type="ORF">SRO942_LOCUS14083</name>
    <name evidence="6" type="ORF">TMI583_LOCUS4988</name>
</gene>
<name>A0A814H8L7_9BILA</name>
<feature type="region of interest" description="Disordered" evidence="2">
    <location>
        <begin position="47"/>
        <end position="66"/>
    </location>
</feature>
<comment type="cofactor">
    <cofactor evidence="1">
        <name>Zn(2+)</name>
        <dbReference type="ChEBI" id="CHEBI:29105"/>
    </cofactor>
    <text evidence="1">Binds 1 zinc ion per subunit.</text>
</comment>
<evidence type="ECO:0000313" key="5">
    <source>
        <dbReference type="EMBL" id="CAF1007409.1"/>
    </source>
</evidence>
<dbReference type="EMBL" id="CAJOBC010003336">
    <property type="protein sequence ID" value="CAF3778606.1"/>
    <property type="molecule type" value="Genomic_DNA"/>
</dbReference>
<dbReference type="InterPro" id="IPR001424">
    <property type="entry name" value="SOD_Cu_Zn_dom"/>
</dbReference>
<feature type="compositionally biased region" description="Polar residues" evidence="2">
    <location>
        <begin position="47"/>
        <end position="64"/>
    </location>
</feature>
<evidence type="ECO:0000256" key="1">
    <source>
        <dbReference type="RuleBase" id="RU000393"/>
    </source>
</evidence>
<evidence type="ECO:0000313" key="8">
    <source>
        <dbReference type="Proteomes" id="UP000663829"/>
    </source>
</evidence>
<keyword evidence="1" id="KW-0186">Copper</keyword>
<dbReference type="InterPro" id="IPR018152">
    <property type="entry name" value="SOD_Cu/Zn_BS"/>
</dbReference>
<keyword evidence="1" id="KW-0862">Zinc</keyword>
<dbReference type="InterPro" id="IPR024134">
    <property type="entry name" value="SOD_Cu/Zn_/chaperone"/>
</dbReference>
<sequence length="181" mass="19386">MLGWKLTPNRNKLGVQKNNIALVDFILAVKVDHKVVLQPEEQLASNVYHGSNKPQESGVSSGTKHNPKCTNVHGVIHFIQHQENGAVTVTGEIRNLAPNCRHGFHIHEFGDTSTVDRNGIARISLTDNVISLSGPHSIIGRCIVVHADEDDLGRGGSSDSKTTGHAGARLACGVIGQAKPE</sequence>
<evidence type="ECO:0000256" key="2">
    <source>
        <dbReference type="SAM" id="MobiDB-lite"/>
    </source>
</evidence>
<dbReference type="SUPFAM" id="SSF49329">
    <property type="entry name" value="Cu,Zn superoxide dismutase-like"/>
    <property type="match status" value="1"/>
</dbReference>
<keyword evidence="1" id="KW-0479">Metal-binding</keyword>
<comment type="caution">
    <text evidence="5">The sequence shown here is derived from an EMBL/GenBank/DDBJ whole genome shotgun (WGS) entry which is preliminary data.</text>
</comment>
<dbReference type="EMBL" id="CAJNOQ010003336">
    <property type="protein sequence ID" value="CAF1007409.1"/>
    <property type="molecule type" value="Genomic_DNA"/>
</dbReference>
<dbReference type="AlphaFoldDB" id="A0A814H8L7"/>
<dbReference type="EC" id="1.15.1.1" evidence="1"/>
<reference evidence="5" key="1">
    <citation type="submission" date="2021-02" db="EMBL/GenBank/DDBJ databases">
        <authorList>
            <person name="Nowell W R."/>
        </authorList>
    </citation>
    <scope>NUCLEOTIDE SEQUENCE</scope>
</reference>